<proteinExistence type="predicted"/>
<dbReference type="EMBL" id="FORF01000044">
    <property type="protein sequence ID" value="SFJ66095.1"/>
    <property type="molecule type" value="Genomic_DNA"/>
</dbReference>
<gene>
    <name evidence="2" type="ORF">SAMN03080618_03578</name>
</gene>
<reference evidence="3" key="1">
    <citation type="submission" date="2016-10" db="EMBL/GenBank/DDBJ databases">
        <authorList>
            <person name="Varghese N."/>
            <person name="Submissions S."/>
        </authorList>
    </citation>
    <scope>NUCLEOTIDE SEQUENCE [LARGE SCALE GENOMIC DNA]</scope>
    <source>
        <strain evidence="3">DSM 21857</strain>
    </source>
</reference>
<protein>
    <submittedName>
        <fullName evidence="2">Uncharacterized protein</fullName>
    </submittedName>
</protein>
<evidence type="ECO:0000256" key="1">
    <source>
        <dbReference type="SAM" id="Phobius"/>
    </source>
</evidence>
<feature type="transmembrane region" description="Helical" evidence="1">
    <location>
        <begin position="121"/>
        <end position="144"/>
    </location>
</feature>
<keyword evidence="1" id="KW-0812">Transmembrane</keyword>
<feature type="transmembrane region" description="Helical" evidence="1">
    <location>
        <begin position="89"/>
        <end position="109"/>
    </location>
</feature>
<accession>A0A1I3T557</accession>
<keyword evidence="3" id="KW-1185">Reference proteome</keyword>
<keyword evidence="1" id="KW-0472">Membrane</keyword>
<name>A0A1I3T557_9HYPH</name>
<feature type="transmembrane region" description="Helical" evidence="1">
    <location>
        <begin position="43"/>
        <end position="68"/>
    </location>
</feature>
<evidence type="ECO:0000313" key="3">
    <source>
        <dbReference type="Proteomes" id="UP000242763"/>
    </source>
</evidence>
<evidence type="ECO:0000313" key="2">
    <source>
        <dbReference type="EMBL" id="SFJ66095.1"/>
    </source>
</evidence>
<feature type="transmembrane region" description="Helical" evidence="1">
    <location>
        <begin position="5"/>
        <end position="23"/>
    </location>
</feature>
<dbReference type="Proteomes" id="UP000242763">
    <property type="component" value="Unassembled WGS sequence"/>
</dbReference>
<organism evidence="2 3">
    <name type="scientific">Aquamicrobium aerolatum DSM 21857</name>
    <dbReference type="NCBI Taxonomy" id="1121003"/>
    <lineage>
        <taxon>Bacteria</taxon>
        <taxon>Pseudomonadati</taxon>
        <taxon>Pseudomonadota</taxon>
        <taxon>Alphaproteobacteria</taxon>
        <taxon>Hyphomicrobiales</taxon>
        <taxon>Phyllobacteriaceae</taxon>
        <taxon>Aerobium</taxon>
    </lineage>
</organism>
<dbReference type="AlphaFoldDB" id="A0A1I3T557"/>
<sequence>MTKTIGYCVLICGVTFVGVVAMSHPTALSDEHSFLAGFVGNELLAVLGVILAITIAAAAQLHLSLNSIEERVGADNLFPTTRRGIQSSVHWLIALFVIAIVLVVIKPFVTGSTTGQSLVNGTALVLLLWNALILLSISSAVFGVKPVIDDG</sequence>
<keyword evidence="1" id="KW-1133">Transmembrane helix</keyword>